<dbReference type="Gene3D" id="3.40.50.720">
    <property type="entry name" value="NAD(P)-binding Rossmann-like Domain"/>
    <property type="match status" value="1"/>
</dbReference>
<dbReference type="GO" id="GO:0046294">
    <property type="term" value="P:formaldehyde catabolic process"/>
    <property type="evidence" value="ECO:0007669"/>
    <property type="project" value="TreeGrafter"/>
</dbReference>
<dbReference type="CDD" id="cd08278">
    <property type="entry name" value="benzyl_alcohol_DH"/>
    <property type="match status" value="1"/>
</dbReference>
<dbReference type="AlphaFoldDB" id="D6E6U7"/>
<keyword evidence="9" id="KW-1185">Reference proteome</keyword>
<comment type="similarity">
    <text evidence="1 6">Belongs to the zinc-containing alcohol dehydrogenase family.</text>
</comment>
<dbReference type="InterPro" id="IPR013149">
    <property type="entry name" value="ADH-like_C"/>
</dbReference>
<reference evidence="8 9" key="2">
    <citation type="submission" date="2010-03" db="EMBL/GenBank/DDBJ databases">
        <authorList>
            <person name="Pajon A."/>
        </authorList>
    </citation>
    <scope>NUCLEOTIDE SEQUENCE [LARGE SCALE GENOMIC DNA]</scope>
    <source>
        <strain evidence="9">7-10-1-b</strain>
    </source>
</reference>
<name>D6E6U7_9ACTN</name>
<dbReference type="InterPro" id="IPR020843">
    <property type="entry name" value="ER"/>
</dbReference>
<organism evidence="8 9">
    <name type="scientific">Gordonibacter pamelaeae 7-10-1-b</name>
    <dbReference type="NCBI Taxonomy" id="657308"/>
    <lineage>
        <taxon>Bacteria</taxon>
        <taxon>Bacillati</taxon>
        <taxon>Actinomycetota</taxon>
        <taxon>Coriobacteriia</taxon>
        <taxon>Eggerthellales</taxon>
        <taxon>Eggerthellaceae</taxon>
        <taxon>Gordonibacter</taxon>
    </lineage>
</organism>
<dbReference type="KEGG" id="gpa:GPA_04320"/>
<dbReference type="GO" id="GO:0051903">
    <property type="term" value="F:S-(hydroxymethyl)glutathione dehydrogenase [NAD(P)+] activity"/>
    <property type="evidence" value="ECO:0007669"/>
    <property type="project" value="TreeGrafter"/>
</dbReference>
<dbReference type="InterPro" id="IPR002328">
    <property type="entry name" value="ADH_Zn_CS"/>
</dbReference>
<dbReference type="RefSeq" id="WP_015538794.1">
    <property type="nucleotide sequence ID" value="NC_021021.1"/>
</dbReference>
<dbReference type="Gene3D" id="3.90.180.10">
    <property type="entry name" value="Medium-chain alcohol dehydrogenases, catalytic domain"/>
    <property type="match status" value="1"/>
</dbReference>
<dbReference type="SUPFAM" id="SSF50129">
    <property type="entry name" value="GroES-like"/>
    <property type="match status" value="2"/>
</dbReference>
<dbReference type="EMBL" id="FP929047">
    <property type="protein sequence ID" value="CBL03444.1"/>
    <property type="molecule type" value="Genomic_DNA"/>
</dbReference>
<reference evidence="8 9" key="1">
    <citation type="submission" date="2010-03" db="EMBL/GenBank/DDBJ databases">
        <title>The genome sequence of Gordonibacter pamelaeae 7-10-1-bT.</title>
        <authorList>
            <consortium name="metaHIT consortium -- http://www.metahit.eu/"/>
            <person name="Pajon A."/>
            <person name="Turner K."/>
            <person name="Parkhill J."/>
            <person name="Timmis K."/>
            <person name="Oxley A."/>
            <person name="Wurdemann D."/>
        </authorList>
    </citation>
    <scope>NUCLEOTIDE SEQUENCE [LARGE SCALE GENOMIC DNA]</scope>
    <source>
        <strain evidence="9">7-10-1-b</strain>
    </source>
</reference>
<feature type="domain" description="Enoyl reductase (ER)" evidence="7">
    <location>
        <begin position="24"/>
        <end position="370"/>
    </location>
</feature>
<dbReference type="PROSITE" id="PS00059">
    <property type="entry name" value="ADH_ZINC"/>
    <property type="match status" value="1"/>
</dbReference>
<dbReference type="EC" id="1.1.1.90" evidence="8"/>
<keyword evidence="5" id="KW-0520">NAD</keyword>
<dbReference type="PANTHER" id="PTHR43880">
    <property type="entry name" value="ALCOHOL DEHYDROGENASE"/>
    <property type="match status" value="1"/>
</dbReference>
<evidence type="ECO:0000256" key="1">
    <source>
        <dbReference type="ARBA" id="ARBA00008072"/>
    </source>
</evidence>
<dbReference type="SUPFAM" id="SSF51735">
    <property type="entry name" value="NAD(P)-binding Rossmann-fold domains"/>
    <property type="match status" value="1"/>
</dbReference>
<dbReference type="GO" id="GO:0018456">
    <property type="term" value="F:aryl-alcohol dehydrogenase (NAD+) activity"/>
    <property type="evidence" value="ECO:0007669"/>
    <property type="project" value="UniProtKB-EC"/>
</dbReference>
<keyword evidence="3 6" id="KW-0862">Zinc</keyword>
<dbReference type="GO" id="GO:0008270">
    <property type="term" value="F:zinc ion binding"/>
    <property type="evidence" value="ECO:0007669"/>
    <property type="project" value="InterPro"/>
</dbReference>
<evidence type="ECO:0000256" key="4">
    <source>
        <dbReference type="ARBA" id="ARBA00023002"/>
    </source>
</evidence>
<evidence type="ECO:0000256" key="5">
    <source>
        <dbReference type="ARBA" id="ARBA00023027"/>
    </source>
</evidence>
<evidence type="ECO:0000256" key="3">
    <source>
        <dbReference type="ARBA" id="ARBA00022833"/>
    </source>
</evidence>
<dbReference type="InterPro" id="IPR011032">
    <property type="entry name" value="GroES-like_sf"/>
</dbReference>
<dbReference type="Proteomes" id="UP000008805">
    <property type="component" value="Chromosome"/>
</dbReference>
<evidence type="ECO:0000313" key="8">
    <source>
        <dbReference type="EMBL" id="CBL03444.1"/>
    </source>
</evidence>
<keyword evidence="4 8" id="KW-0560">Oxidoreductase</keyword>
<accession>D6E6U7</accession>
<evidence type="ECO:0000256" key="6">
    <source>
        <dbReference type="RuleBase" id="RU361277"/>
    </source>
</evidence>
<dbReference type="GO" id="GO:0005829">
    <property type="term" value="C:cytosol"/>
    <property type="evidence" value="ECO:0007669"/>
    <property type="project" value="TreeGrafter"/>
</dbReference>
<dbReference type="PATRIC" id="fig|657308.3.peg.19"/>
<dbReference type="SMART" id="SM00829">
    <property type="entry name" value="PKS_ER"/>
    <property type="match status" value="1"/>
</dbReference>
<keyword evidence="2 6" id="KW-0479">Metal-binding</keyword>
<protein>
    <submittedName>
        <fullName evidence="8">Zn-dependent alcohol dehydrogenases, class III</fullName>
        <ecNumber evidence="8">1.1.1.90</ecNumber>
    </submittedName>
</protein>
<gene>
    <name evidence="8" type="ORF">GPA_04320</name>
</gene>
<comment type="cofactor">
    <cofactor evidence="6">
        <name>Zn(2+)</name>
        <dbReference type="ChEBI" id="CHEBI:29105"/>
    </cofactor>
</comment>
<dbReference type="Pfam" id="PF08240">
    <property type="entry name" value="ADH_N"/>
    <property type="match status" value="1"/>
</dbReference>
<dbReference type="Pfam" id="PF00107">
    <property type="entry name" value="ADH_zinc_N"/>
    <property type="match status" value="1"/>
</dbReference>
<proteinExistence type="inferred from homology"/>
<dbReference type="PANTHER" id="PTHR43880:SF12">
    <property type="entry name" value="ALCOHOL DEHYDROGENASE CLASS-3"/>
    <property type="match status" value="1"/>
</dbReference>
<dbReference type="HOGENOM" id="CLU_026673_14_1_11"/>
<dbReference type="InterPro" id="IPR013154">
    <property type="entry name" value="ADH-like_N"/>
</dbReference>
<evidence type="ECO:0000313" key="9">
    <source>
        <dbReference type="Proteomes" id="UP000008805"/>
    </source>
</evidence>
<dbReference type="InterPro" id="IPR036291">
    <property type="entry name" value="NAD(P)-bd_dom_sf"/>
</dbReference>
<evidence type="ECO:0000256" key="2">
    <source>
        <dbReference type="ARBA" id="ARBA00022723"/>
    </source>
</evidence>
<sequence length="373" mass="39587">MVRKAIEEHEGGAHMKIEAAVTHGQGEEFKIGEVELAEPRSNEVLVRVVATGVCHTDAVARDNGIVPYPIVLGHEGAGIVEQAGENVKAVGPGDHVVLSYSSCGHCENCLSAHPSTCEKMNDLNFGSQGIERLEQDGRPVATFFGQSSFATYAVADERNVVKVPDDVELELLGPLGCGIQTGSGTVLACLKPAFGSTIVVYGCGAVGLSAVMAAKIAGCRTVIAVDVHESRLELARELGADYALNGAEVDVVEEIGKATGAGTHYAVETTGVPAVVHQSLAALRPLGTVAIVGITPEMTVDMFGEIMAEGKTVTGVIEGDTVPQLFIPELVEYYRQGRFPFDKLVKYYDFEDINQAFEDSRTGKTIKPVVKMR</sequence>
<evidence type="ECO:0000259" key="7">
    <source>
        <dbReference type="SMART" id="SM00829"/>
    </source>
</evidence>